<sequence>MNRRHFLGLALSTAAAPVLAKSPSERPRVLSLHHMHTDEKIAVTYRIGDRYQRAALNKLNHFFRDFRTDDIVAIDPQLFDILYDVKLRLGDPDATYQILSAYRSPRTNAMLRRTSRGVAKKSLHMTGQAVDVRFPDLSIRHLRDTAVALGRGGVGYYPRSNFVHLDTGTVRRWGA</sequence>
<dbReference type="InterPro" id="IPR010275">
    <property type="entry name" value="MepK"/>
</dbReference>
<dbReference type="GO" id="GO:0046872">
    <property type="term" value="F:metal ion binding"/>
    <property type="evidence" value="ECO:0007669"/>
    <property type="project" value="UniProtKB-KW"/>
</dbReference>
<keyword evidence="6" id="KW-0378">Hydrolase</keyword>
<dbReference type="GO" id="GO:0006508">
    <property type="term" value="P:proteolysis"/>
    <property type="evidence" value="ECO:0007669"/>
    <property type="project" value="UniProtKB-KW"/>
</dbReference>
<dbReference type="PANTHER" id="PTHR37425:SF1">
    <property type="entry name" value="OUTER MEMBRANE PROTEIN"/>
    <property type="match status" value="1"/>
</dbReference>
<dbReference type="AlphaFoldDB" id="A0A4R4ABH0"/>
<evidence type="ECO:0000256" key="1">
    <source>
        <dbReference type="ARBA" id="ARBA00001947"/>
    </source>
</evidence>
<evidence type="ECO:0000256" key="8">
    <source>
        <dbReference type="ARBA" id="ARBA00023049"/>
    </source>
</evidence>
<comment type="caution">
    <text evidence="12">The sequence shown here is derived from an EMBL/GenBank/DDBJ whole genome shotgun (WGS) entry which is preliminary data.</text>
</comment>
<evidence type="ECO:0000256" key="11">
    <source>
        <dbReference type="ARBA" id="ARBA00093666"/>
    </source>
</evidence>
<dbReference type="EMBL" id="SMDC01000005">
    <property type="protein sequence ID" value="TCW35969.1"/>
    <property type="molecule type" value="Genomic_DNA"/>
</dbReference>
<accession>A0A4R4ABH0</accession>
<dbReference type="GO" id="GO:0008237">
    <property type="term" value="F:metallopeptidase activity"/>
    <property type="evidence" value="ECO:0007669"/>
    <property type="project" value="UniProtKB-KW"/>
</dbReference>
<dbReference type="GO" id="GO:0071555">
    <property type="term" value="P:cell wall organization"/>
    <property type="evidence" value="ECO:0007669"/>
    <property type="project" value="UniProtKB-KW"/>
</dbReference>
<dbReference type="InterPro" id="IPR009045">
    <property type="entry name" value="Zn_M74/Hedgehog-like"/>
</dbReference>
<dbReference type="CDD" id="cd14844">
    <property type="entry name" value="Zn-DD-carboxypeptidase_like"/>
    <property type="match status" value="1"/>
</dbReference>
<keyword evidence="4" id="KW-0479">Metal-binding</keyword>
<evidence type="ECO:0000256" key="4">
    <source>
        <dbReference type="ARBA" id="ARBA00022723"/>
    </source>
</evidence>
<evidence type="ECO:0000313" key="13">
    <source>
        <dbReference type="Proteomes" id="UP000295247"/>
    </source>
</evidence>
<keyword evidence="3" id="KW-0645">Protease</keyword>
<gene>
    <name evidence="12" type="ORF">EDC29_105144</name>
</gene>
<evidence type="ECO:0000256" key="10">
    <source>
        <dbReference type="ARBA" id="ARBA00093448"/>
    </source>
</evidence>
<evidence type="ECO:0000256" key="7">
    <source>
        <dbReference type="ARBA" id="ARBA00022833"/>
    </source>
</evidence>
<evidence type="ECO:0000313" key="12">
    <source>
        <dbReference type="EMBL" id="TCW35969.1"/>
    </source>
</evidence>
<dbReference type="SUPFAM" id="SSF55166">
    <property type="entry name" value="Hedgehog/DD-peptidase"/>
    <property type="match status" value="1"/>
</dbReference>
<dbReference type="Pfam" id="PF05951">
    <property type="entry name" value="Peptidase_M15_2"/>
    <property type="match status" value="1"/>
</dbReference>
<organism evidence="12 13">
    <name type="scientific">Marichromatium gracile</name>
    <name type="common">Chromatium gracile</name>
    <dbReference type="NCBI Taxonomy" id="1048"/>
    <lineage>
        <taxon>Bacteria</taxon>
        <taxon>Pseudomonadati</taxon>
        <taxon>Pseudomonadota</taxon>
        <taxon>Gammaproteobacteria</taxon>
        <taxon>Chromatiales</taxon>
        <taxon>Chromatiaceae</taxon>
        <taxon>Marichromatium</taxon>
    </lineage>
</organism>
<keyword evidence="7" id="KW-0862">Zinc</keyword>
<dbReference type="Proteomes" id="UP000295247">
    <property type="component" value="Unassembled WGS sequence"/>
</dbReference>
<comment type="cofactor">
    <cofactor evidence="1">
        <name>Zn(2+)</name>
        <dbReference type="ChEBI" id="CHEBI:29105"/>
    </cofactor>
</comment>
<dbReference type="Gene3D" id="3.30.1380.10">
    <property type="match status" value="1"/>
</dbReference>
<keyword evidence="8" id="KW-0482">Metalloprotease</keyword>
<reference evidence="12 13" key="1">
    <citation type="submission" date="2019-03" db="EMBL/GenBank/DDBJ databases">
        <title>Genomic Encyclopedia of Type Strains, Phase IV (KMG-IV): sequencing the most valuable type-strain genomes for metagenomic binning, comparative biology and taxonomic classification.</title>
        <authorList>
            <person name="Goeker M."/>
        </authorList>
    </citation>
    <scope>NUCLEOTIDE SEQUENCE [LARGE SCALE GENOMIC DNA]</scope>
    <source>
        <strain evidence="12 13">DSM 203</strain>
    </source>
</reference>
<dbReference type="PANTHER" id="PTHR37425">
    <property type="match status" value="1"/>
</dbReference>
<evidence type="ECO:0000256" key="3">
    <source>
        <dbReference type="ARBA" id="ARBA00022670"/>
    </source>
</evidence>
<proteinExistence type="inferred from homology"/>
<protein>
    <recommendedName>
        <fullName evidence="11">Murein endopeptidase K</fullName>
    </recommendedName>
</protein>
<evidence type="ECO:0000256" key="6">
    <source>
        <dbReference type="ARBA" id="ARBA00022801"/>
    </source>
</evidence>
<keyword evidence="9" id="KW-0961">Cell wall biogenesis/degradation</keyword>
<evidence type="ECO:0000256" key="5">
    <source>
        <dbReference type="ARBA" id="ARBA00022729"/>
    </source>
</evidence>
<evidence type="ECO:0000256" key="9">
    <source>
        <dbReference type="ARBA" id="ARBA00023316"/>
    </source>
</evidence>
<name>A0A4R4ABH0_MARGR</name>
<comment type="similarity">
    <text evidence="10">Belongs to the peptidase M15 family.</text>
</comment>
<evidence type="ECO:0000256" key="2">
    <source>
        <dbReference type="ARBA" id="ARBA00004776"/>
    </source>
</evidence>
<comment type="pathway">
    <text evidence="2">Cell wall biogenesis; cell wall polysaccharide biosynthesis.</text>
</comment>
<dbReference type="RefSeq" id="WP_123140242.1">
    <property type="nucleotide sequence ID" value="NZ_NRRH01000012.1"/>
</dbReference>
<keyword evidence="5" id="KW-0732">Signal</keyword>